<name>A0ACC0BD41_CATRO</name>
<protein>
    <submittedName>
        <fullName evidence="1">Uncharacterized protein</fullName>
    </submittedName>
</protein>
<dbReference type="Proteomes" id="UP001060085">
    <property type="component" value="Linkage Group LG03"/>
</dbReference>
<keyword evidence="2" id="KW-1185">Reference proteome</keyword>
<accession>A0ACC0BD41</accession>
<evidence type="ECO:0000313" key="2">
    <source>
        <dbReference type="Proteomes" id="UP001060085"/>
    </source>
</evidence>
<sequence>MFELRLVQGNLLKKVLESIKDLVKDANFDCSSTGFSLQAMDSSHVALVALLLRSEGFEHYRCDCNRTMGINLENMAKALKCSGNDDIITLKTDDGTDMLTLMFENPSQDKIADIEMKLMDIDSEHLGIPESEYDAIVRMPSDEFAKICKDLSSIGDTVVIAVTKEGIRFSSRGDIGTANIVWRKNTSVDNPEQATVIELQEPVALPFALRYINSFAKATPLSNQVTISMSSDQPIVIEYKVADMGYIRFYLAPKIEEDEELAAPAPQVEETKTNTEVATPNAESKPPEVEKPAEEPEIMEIVKDANRSKPAEEPEVIEVVKVEKESKPSAESKPEVEPRALEGQMNEDESKPEVEKQVADGHTNGDIEVMGME</sequence>
<evidence type="ECO:0000313" key="1">
    <source>
        <dbReference type="EMBL" id="KAI5670545.1"/>
    </source>
</evidence>
<dbReference type="EMBL" id="CM044703">
    <property type="protein sequence ID" value="KAI5670545.1"/>
    <property type="molecule type" value="Genomic_DNA"/>
</dbReference>
<comment type="caution">
    <text evidence="1">The sequence shown here is derived from an EMBL/GenBank/DDBJ whole genome shotgun (WGS) entry which is preliminary data.</text>
</comment>
<gene>
    <name evidence="1" type="ORF">M9H77_10909</name>
</gene>
<proteinExistence type="predicted"/>
<organism evidence="1 2">
    <name type="scientific">Catharanthus roseus</name>
    <name type="common">Madagascar periwinkle</name>
    <name type="synonym">Vinca rosea</name>
    <dbReference type="NCBI Taxonomy" id="4058"/>
    <lineage>
        <taxon>Eukaryota</taxon>
        <taxon>Viridiplantae</taxon>
        <taxon>Streptophyta</taxon>
        <taxon>Embryophyta</taxon>
        <taxon>Tracheophyta</taxon>
        <taxon>Spermatophyta</taxon>
        <taxon>Magnoliopsida</taxon>
        <taxon>eudicotyledons</taxon>
        <taxon>Gunneridae</taxon>
        <taxon>Pentapetalae</taxon>
        <taxon>asterids</taxon>
        <taxon>lamiids</taxon>
        <taxon>Gentianales</taxon>
        <taxon>Apocynaceae</taxon>
        <taxon>Rauvolfioideae</taxon>
        <taxon>Vinceae</taxon>
        <taxon>Catharanthinae</taxon>
        <taxon>Catharanthus</taxon>
    </lineage>
</organism>
<reference evidence="2" key="1">
    <citation type="journal article" date="2023" name="Nat. Plants">
        <title>Single-cell RNA sequencing provides a high-resolution roadmap for understanding the multicellular compartmentation of specialized metabolism.</title>
        <authorList>
            <person name="Sun S."/>
            <person name="Shen X."/>
            <person name="Li Y."/>
            <person name="Li Y."/>
            <person name="Wang S."/>
            <person name="Li R."/>
            <person name="Zhang H."/>
            <person name="Shen G."/>
            <person name="Guo B."/>
            <person name="Wei J."/>
            <person name="Xu J."/>
            <person name="St-Pierre B."/>
            <person name="Chen S."/>
            <person name="Sun C."/>
        </authorList>
    </citation>
    <scope>NUCLEOTIDE SEQUENCE [LARGE SCALE GENOMIC DNA]</scope>
</reference>